<dbReference type="EMBL" id="CAJJDN010000079">
    <property type="protein sequence ID" value="CAD8102908.1"/>
    <property type="molecule type" value="Genomic_DNA"/>
</dbReference>
<feature type="domain" description="EGF-like" evidence="5">
    <location>
        <begin position="820"/>
        <end position="855"/>
    </location>
</feature>
<dbReference type="Proteomes" id="UP000692954">
    <property type="component" value="Unassembled WGS sequence"/>
</dbReference>
<evidence type="ECO:0000256" key="4">
    <source>
        <dbReference type="SAM" id="Phobius"/>
    </source>
</evidence>
<feature type="domain" description="EGF-like" evidence="5">
    <location>
        <begin position="1277"/>
        <end position="1309"/>
    </location>
</feature>
<keyword evidence="1" id="KW-0732">Signal</keyword>
<dbReference type="Pfam" id="PF13948">
    <property type="entry name" value="DUF4215"/>
    <property type="match status" value="15"/>
</dbReference>
<keyword evidence="2" id="KW-0677">Repeat</keyword>
<feature type="domain" description="EGF-like" evidence="5">
    <location>
        <begin position="473"/>
        <end position="521"/>
    </location>
</feature>
<dbReference type="PANTHER" id="PTHR38934:SF6">
    <property type="entry name" value="CHROMOSOME UNDETERMINED SCAFFOLD_176, WHOLE GENOME SHOTGUN SEQUENCE"/>
    <property type="match status" value="1"/>
</dbReference>
<feature type="domain" description="EGF-like" evidence="5">
    <location>
        <begin position="943"/>
        <end position="975"/>
    </location>
</feature>
<feature type="domain" description="EGF-like" evidence="5">
    <location>
        <begin position="687"/>
        <end position="724"/>
    </location>
</feature>
<feature type="domain" description="EGF-like" evidence="5">
    <location>
        <begin position="121"/>
        <end position="151"/>
    </location>
</feature>
<evidence type="ECO:0000313" key="6">
    <source>
        <dbReference type="EMBL" id="CAD8102908.1"/>
    </source>
</evidence>
<dbReference type="OrthoDB" id="290842at2759"/>
<keyword evidence="4" id="KW-0472">Membrane</keyword>
<feature type="transmembrane region" description="Helical" evidence="4">
    <location>
        <begin position="2327"/>
        <end position="2346"/>
    </location>
</feature>
<gene>
    <name evidence="6" type="ORF">PSON_ATCC_30995.1.T0790021</name>
</gene>
<feature type="domain" description="EGF-like" evidence="5">
    <location>
        <begin position="430"/>
        <end position="472"/>
    </location>
</feature>
<feature type="transmembrane region" description="Helical" evidence="4">
    <location>
        <begin position="2295"/>
        <end position="2315"/>
    </location>
</feature>
<feature type="transmembrane region" description="Helical" evidence="4">
    <location>
        <begin position="2110"/>
        <end position="2132"/>
    </location>
</feature>
<protein>
    <recommendedName>
        <fullName evidence="5">EGF-like domain-containing protein</fullName>
    </recommendedName>
</protein>
<evidence type="ECO:0000256" key="1">
    <source>
        <dbReference type="ARBA" id="ARBA00022729"/>
    </source>
</evidence>
<accession>A0A8S1PK07</accession>
<feature type="transmembrane region" description="Helical" evidence="4">
    <location>
        <begin position="2470"/>
        <end position="2492"/>
    </location>
</feature>
<name>A0A8S1PK07_9CILI</name>
<feature type="domain" description="EGF-like" evidence="5">
    <location>
        <begin position="1791"/>
        <end position="1823"/>
    </location>
</feature>
<feature type="transmembrane region" description="Helical" evidence="4">
    <location>
        <begin position="2201"/>
        <end position="2225"/>
    </location>
</feature>
<evidence type="ECO:0000256" key="3">
    <source>
        <dbReference type="ARBA" id="ARBA00023157"/>
    </source>
</evidence>
<feature type="domain" description="EGF-like" evidence="5">
    <location>
        <begin position="1859"/>
        <end position="1894"/>
    </location>
</feature>
<dbReference type="SMART" id="SM00261">
    <property type="entry name" value="FU"/>
    <property type="match status" value="18"/>
</dbReference>
<dbReference type="NCBIfam" id="TIGR02232">
    <property type="entry name" value="myxo_disulf_rpt"/>
    <property type="match status" value="7"/>
</dbReference>
<dbReference type="InterPro" id="IPR000742">
    <property type="entry name" value="EGF"/>
</dbReference>
<keyword evidence="4" id="KW-1133">Transmembrane helix</keyword>
<keyword evidence="7" id="KW-1185">Reference proteome</keyword>
<feature type="domain" description="EGF-like" evidence="5">
    <location>
        <begin position="1098"/>
        <end position="1127"/>
    </location>
</feature>
<keyword evidence="4" id="KW-0812">Transmembrane</keyword>
<comment type="caution">
    <text evidence="6">The sequence shown here is derived from an EMBL/GenBank/DDBJ whole genome shotgun (WGS) entry which is preliminary data.</text>
</comment>
<organism evidence="6 7">
    <name type="scientific">Paramecium sonneborni</name>
    <dbReference type="NCBI Taxonomy" id="65129"/>
    <lineage>
        <taxon>Eukaryota</taxon>
        <taxon>Sar</taxon>
        <taxon>Alveolata</taxon>
        <taxon>Ciliophora</taxon>
        <taxon>Intramacronucleata</taxon>
        <taxon>Oligohymenophorea</taxon>
        <taxon>Peniculida</taxon>
        <taxon>Parameciidae</taxon>
        <taxon>Paramecium</taxon>
    </lineage>
</organism>
<dbReference type="SMART" id="SM00181">
    <property type="entry name" value="EGF"/>
    <property type="match status" value="15"/>
</dbReference>
<sequence>MTNNIYFNKLSTYNYAVYLIGLKISIFSFNDIPINCGIQFKINNTYYGSIYRNASGIQTHRLKISQNFSFGSYLTYSSTTRYDLITYVDIPKNSFLFSAIGNYTDNTAGWGMSQIQITSGYCSQYCLLCEVPFKCKTCQIGFYNYRDSSCIQSCQSPYQRINESYCYDYDDETPYSQYLIQEYINAENDPGQYAQYSLISSSGTNFLKGSDIYYSYFQGIRVFGGPFVWAQAKFQRIHDIVSPHHSITIAFYILYGPKFPGAGKFIYQIENNPPVSQTSANFYQEHQDGSRVLKVYEKILHKTNKLTITWECQGSTNEPIEAYCGFYNYYIAVHNCKPYCSSCSDQTTCNTWNSTYDASIVKLSQAECLINQFYDKDSVRCFDCPQSCLTCKSRIDCQTCSSTYTQTKSGCICKMNQYEDSNQCFDCPIECNQCLSYTYCIECLNSNFRQLSNGQCICMDGYYPILSNPQCQLCHQLCKTCVGPSFNECLTCNGISNIEQDGSTCRCPIGFNYQDEIKGCSVCHQSCLTCFRTTIDGCLTCDSNQNRILKGLKCTCSSGYYEYSNICTHCPYIEDSSLSQCYKQCNTNQQIWHTIKCDSCDSGFQLISGECQPICGDSLIKGYEQCEDNNLILNDLCYNCQFQCPSHCLTCDQSTILPCPDVCGDGIITGIEQCEDGNTIQYDGCFNCKYQCQSQCTKCIKGQCFECATPGWYIDPTVTPWQCKEKCGDQIVGQSEQCDDGNFSDTDGCKDCKFFCRIGCSSCDYTTNTCLSCEFTGFIPISFYCQNNCGDGLVVQDPYGFYSEQCDDGNTINDDGCNTSCQFQCQPSSICTSCINNRCEICNTGYQLSNAKICIPICGDSMLLVGEQCENSSILPYKGCINCQAQCQSSCLTCNTSGLGCLSCKNGYNRIDNLCYSFCGDKIKTEDEECDDGNLIIGDGCHFCQFTCQDSCLNCILGVCYDCKEGYELIQSKCYSICGDGAQIYNEFCEMISSLQIHQICKSCQLSCDLNCSLCQFGICQRCQEGFELSSNQQHCIKSLQYTSTIIENCQFQIGNSCIQCENYSYFDKFEQKCNFNVTPLNFCQYQLKLSPDLYCSYCFDYCLSCNDNNCIICQSGYYLDDNFSCISSCGDKILAHDEQCEMDNQNCLSCMFDVPKLCVLYFEEICYQCEHGYYINQFTNICESKCGDGIIVHDEDCEDNNFIEFDGCYYCKFSCSQQCLNCLNGACLECNKNYYLWNGFCYINKNDIDGYPQCELYLRGECLICSKYYKLNEYGDCIPDCQESCLQCYNNKCFQCTDNYELNENTCILIQQCFESFYFNQELQICESQCGDGFINGWEECDDQNMQQFDGCYQCKYECDNNCIQCIYGECLQCSQEFNLIENKCQSKCQETCLNCVQGVCQLCISGYFLNQYLNCIKINCEYDHSNTSECGYGIIENLEQCDDQNLINNDDCNNYCEQNCDNNCNSCIDGVCYECKEGWRLNTFFCYPICGDQIVAGNEECDDGNQISFDGCFQCKFQCTQYCEICLYGICQSCQINYDLDQLKNSCKSIQSLLTIFAQPNCRLLNNNQCIICQIGYLDLITNTCIIDYNMNKCSKNCKQCLLQQCLECEYGYYGNKCIPKCGDGIIVQEEECDDVNQYHIDTCLNCKYQCPQQCKQCAYGVCTQCFIGFYLDIVSNSCNSICGDNILANDEVCDDGNELKYDGCFQCKYQCQIECLNCYFGKCISCESPLIVVQLKGICEQLKQCEGLIGFYYDNYSNDCQPQCGDGIVVGNEQCEDQNSIPYDGCYDCQYQCHILCTNCQKGSCFECQTGYYLNGQQCVTKCGDGIKNGDEQQMVVLYPFYKCEQDVNLLTFCYKCQDNCENCILKMKRVECQQCIKGYFLKDNGCNQCSEKCEECLNTPNNCTVCSTKDCKKCDNISGFYLDKQQKSCVTKCGDNIIAGNELCDDGNNIDKDGCNSKCEIEKEFVCKGGICYVPPKKQIGLTYSNSTTANNFDLIFEDLEIDGICKKLKIWIEQFQSNEFKYEVFQKENQNQLGQNKCEIKFNFFKTLMEFNLIHLIIPLRDNVTRILEEEIREIVVTPRRLIYYNEDQKAQAQSVVAASSNLTFLLQLIGPLTIVLGGFNFFWTILDILTWINNFYFLNVDYPMNVKLFFNQLEWGDIINIPDFITLNSPDDSYYFEAPPKFTEKDVNPLFLNNIQLFCGLILLAIIGYIFSICIVSIIENKFKSNNLKVHKIEIFSVSEMNQINKIEIISTKKQPIKQFNFQSKEMPYLINIIYEDILWFKENFRAKLLQIIGLVFLDICLACTLQLQYKKNEDSTIIKLNILLAVIGIIFIMSVFKLYSFVCSQHAILYEAQKFKNYYSSLYEGINTKQVLARNYCYVNLMRKAFFIYFTVYFYDVPLLQTSLCCSICFLNLAFILYQNPFENRTILIQTSIPDFCIFIIIFITVLLAIHDVSDIFSFDQKYFIGWVILFFIGFSIFVQLIFLFQQFYQQMKERLIKLKDYVCKQKIKKN</sequence>
<feature type="domain" description="EGF-like" evidence="5">
    <location>
        <begin position="1457"/>
        <end position="1489"/>
    </location>
</feature>
<keyword evidence="3" id="KW-1015">Disulfide bond</keyword>
<feature type="transmembrane region" description="Helical" evidence="4">
    <location>
        <begin position="2406"/>
        <end position="2425"/>
    </location>
</feature>
<dbReference type="InterPro" id="IPR011936">
    <property type="entry name" value="Myxo_disulph_rpt"/>
</dbReference>
<feature type="transmembrane region" description="Helical" evidence="4">
    <location>
        <begin position="2434"/>
        <end position="2458"/>
    </location>
</feature>
<feature type="domain" description="EGF-like" evidence="5">
    <location>
        <begin position="1007"/>
        <end position="1037"/>
    </location>
</feature>
<feature type="domain" description="EGF-like" evidence="5">
    <location>
        <begin position="529"/>
        <end position="568"/>
    </location>
</feature>
<feature type="domain" description="EGF-like" evidence="5">
    <location>
        <begin position="569"/>
        <end position="612"/>
    </location>
</feature>
<proteinExistence type="predicted"/>
<reference evidence="6" key="1">
    <citation type="submission" date="2021-01" db="EMBL/GenBank/DDBJ databases">
        <authorList>
            <consortium name="Genoscope - CEA"/>
            <person name="William W."/>
        </authorList>
    </citation>
    <scope>NUCLEOTIDE SEQUENCE</scope>
</reference>
<feature type="domain" description="EGF-like" evidence="5">
    <location>
        <begin position="1385"/>
        <end position="1418"/>
    </location>
</feature>
<dbReference type="PANTHER" id="PTHR38934">
    <property type="entry name" value="HYPHALLY REGULATED CELL WALL PROTEIN 1"/>
    <property type="match status" value="1"/>
</dbReference>
<evidence type="ECO:0000256" key="2">
    <source>
        <dbReference type="ARBA" id="ARBA00022737"/>
    </source>
</evidence>
<evidence type="ECO:0000259" key="5">
    <source>
        <dbReference type="SMART" id="SM00181"/>
    </source>
</evidence>
<evidence type="ECO:0000313" key="7">
    <source>
        <dbReference type="Proteomes" id="UP000692954"/>
    </source>
</evidence>
<dbReference type="InterPro" id="IPR006212">
    <property type="entry name" value="Furin_repeat"/>
</dbReference>